<evidence type="ECO:0000313" key="3">
    <source>
        <dbReference type="Proteomes" id="UP000273119"/>
    </source>
</evidence>
<dbReference type="Pfam" id="PF09848">
    <property type="entry name" value="SLFN-g3_helicase"/>
    <property type="match status" value="1"/>
</dbReference>
<dbReference type="SUPFAM" id="SSF52540">
    <property type="entry name" value="P-loop containing nucleoside triphosphate hydrolases"/>
    <property type="match status" value="1"/>
</dbReference>
<dbReference type="InterPro" id="IPR018647">
    <property type="entry name" value="SLFN_3-like_DNA/RNA_helicase"/>
</dbReference>
<name>A0A496PJE5_9MICC</name>
<dbReference type="InterPro" id="IPR000305">
    <property type="entry name" value="GIY-YIG_endonuc"/>
</dbReference>
<dbReference type="CDD" id="cd10439">
    <property type="entry name" value="GIY-YIG_COG3410"/>
    <property type="match status" value="1"/>
</dbReference>
<dbReference type="AlphaFoldDB" id="A0A496PJE5"/>
<dbReference type="Proteomes" id="UP000273119">
    <property type="component" value="Unassembled WGS sequence"/>
</dbReference>
<protein>
    <submittedName>
        <fullName evidence="2">DUF2075 domain-containing protein</fullName>
    </submittedName>
</protein>
<reference evidence="2 3" key="1">
    <citation type="submission" date="2018-07" db="EMBL/GenBank/DDBJ databases">
        <title>Arthrobacter sp. nov., isolated from raw cow's milk with high bacterial count.</title>
        <authorList>
            <person name="Hahne J."/>
            <person name="Isele D."/>
            <person name="Lipski A."/>
        </authorList>
    </citation>
    <scope>NUCLEOTIDE SEQUENCE [LARGE SCALE GENOMIC DNA]</scope>
    <source>
        <strain evidence="2 3">JZ R-183</strain>
    </source>
</reference>
<evidence type="ECO:0000259" key="1">
    <source>
        <dbReference type="PROSITE" id="PS50164"/>
    </source>
</evidence>
<dbReference type="Gene3D" id="3.40.50.300">
    <property type="entry name" value="P-loop containing nucleotide triphosphate hydrolases"/>
    <property type="match status" value="1"/>
</dbReference>
<dbReference type="PROSITE" id="PS50164">
    <property type="entry name" value="GIY_YIG"/>
    <property type="match status" value="1"/>
</dbReference>
<gene>
    <name evidence="2" type="ORF">DWQ67_07865</name>
</gene>
<comment type="caution">
    <text evidence="2">The sequence shown here is derived from an EMBL/GenBank/DDBJ whole genome shotgun (WGS) entry which is preliminary data.</text>
</comment>
<keyword evidence="3" id="KW-1185">Reference proteome</keyword>
<accession>A0A496PJE5</accession>
<organism evidence="2 3">
    <name type="scientific">Galactobacter caseinivorans</name>
    <dbReference type="NCBI Taxonomy" id="2676123"/>
    <lineage>
        <taxon>Bacteria</taxon>
        <taxon>Bacillati</taxon>
        <taxon>Actinomycetota</taxon>
        <taxon>Actinomycetes</taxon>
        <taxon>Micrococcales</taxon>
        <taxon>Micrococcaceae</taxon>
        <taxon>Galactobacter</taxon>
    </lineage>
</organism>
<dbReference type="InterPro" id="IPR027417">
    <property type="entry name" value="P-loop_NTPase"/>
</dbReference>
<sequence length="590" mass="66551">MNPRPFRDDVVSAWAASDQRLRNWPVVYTIDGRDAIYVGETLNFASRMQQHLTNPEKAHLENVRVVVRDTFNKSACLDLESFLIRMFAGDGVYRVLNRNSGVTESEYFDRPAYQVGFEQIFSELKSQGLFEHTITEIQNSDLFKLSPFKSLNDDQVEAMTGILEGLFADLEPSAQATTRGPIVVQGDPGTGKTIVAIFLMKLLRDIADSADDAPDAPEQGEESQFAGFFDSRYAALVRNFSIGLVIPQQSLRESIKSVFVRTPGLDPDMVLDPYKVAESGRVWDLLIVDETHRLNRLSAQAYGGMTVRFREINARLAADAVAGVDPQQLTQLDWIVAHSKHQLLLVDIRQSVRPSDVPADLLRGLAATAELSDRHYRLKQQMRVRGGADYIRHTRTLLSFANEGASTHESRDFQDYDYRVFDDLGEMIKEIREKEAEVGLSRIVAGYGWKWVSHSKGQRHRYDIEIDGIQLRWNSTSKDWINSKKSKDEVGSIHTVQGYDLNYAGVIIGPELTIDPQSGRFKLDRSNYFDTRGKSNNGMLGITFGDDDVLDYVKNIYAVLMTRGMRGTFVYAVDPGVRAHLASWQQDSRS</sequence>
<dbReference type="EMBL" id="QQXL01000004">
    <property type="protein sequence ID" value="RKW70550.1"/>
    <property type="molecule type" value="Genomic_DNA"/>
</dbReference>
<proteinExistence type="predicted"/>
<feature type="domain" description="GIY-YIG" evidence="1">
    <location>
        <begin position="23"/>
        <end position="95"/>
    </location>
</feature>
<evidence type="ECO:0000313" key="2">
    <source>
        <dbReference type="EMBL" id="RKW70550.1"/>
    </source>
</evidence>